<dbReference type="OrthoDB" id="7485587at2759"/>
<feature type="coiled-coil region" evidence="1">
    <location>
        <begin position="123"/>
        <end position="312"/>
    </location>
</feature>
<feature type="compositionally biased region" description="Low complexity" evidence="2">
    <location>
        <begin position="21"/>
        <end position="33"/>
    </location>
</feature>
<gene>
    <name evidence="3" type="ORF">PSON_ATCC_30995.1.T0250254</name>
</gene>
<protein>
    <submittedName>
        <fullName evidence="3">Uncharacterized protein</fullName>
    </submittedName>
</protein>
<comment type="caution">
    <text evidence="3">The sequence shown here is derived from an EMBL/GenBank/DDBJ whole genome shotgun (WGS) entry which is preliminary data.</text>
</comment>
<proteinExistence type="predicted"/>
<feature type="region of interest" description="Disordered" evidence="2">
    <location>
        <begin position="1"/>
        <end position="33"/>
    </location>
</feature>
<evidence type="ECO:0000313" key="3">
    <source>
        <dbReference type="EMBL" id="CAD8069387.1"/>
    </source>
</evidence>
<keyword evidence="4" id="KW-1185">Reference proteome</keyword>
<dbReference type="Proteomes" id="UP000692954">
    <property type="component" value="Unassembled WGS sequence"/>
</dbReference>
<dbReference type="AlphaFoldDB" id="A0A8S1LNT9"/>
<accession>A0A8S1LNT9</accession>
<evidence type="ECO:0000256" key="2">
    <source>
        <dbReference type="SAM" id="MobiDB-lite"/>
    </source>
</evidence>
<sequence>MNNQSSKSVRFNEGHKVLQPVNTNTTSSGSSKVSKVTSAIQELRTSFNNQAQKLTSSRMSDQLNESVATVTRSPGHSCTPSICQPCQPMCQPMYQSVCQPQYVCQQQQMCAPQAYVVQGGNDQKHLEKEIKKLKKQNKKLKESKEEIVISTIAETPKRQRPQQHVQDPEIDTIKREIQEMERIIRQMEQQPKHQSNSEIEVYLEDNKKCLKKMCKKIKSLEKELYEVGRQRDEALIIKQQLERENQEMFDRIGELESLLKVADKKVFDLTVQLERQNGYVKQLEDEVERLRKKKKKKQIEIQERVVEKIVEKPVEVIKTVHVNQPQQVQVHDQKPIEIIKEVIKEVPSEPKIVEKIVEIPKIEYVYQQVPQYIEIPKVQTVEVPVVQRIEVPYEVPYYRDVPYEVIKEVPYEVIKEVIKEVPYEVIKEVIKEVPYEVIKEVPIYIEVPVDRIVEKRVEVPVDRIVEVPVDRVVEVPVPYEVPYPYERVVEVPYERIVEVPYEKVVEVPRDRYVDRYMDRYIDRPVDRYVEVPVEKRVEVPYERIVEVPYEKIVEVPVEKIIHVPVEKIVEVPVEKIVEVPVDRFVERYVRDDAELDMLNIENRELQRIIGIWEDRAYKLENEIIKERRISDGLRLNIDELEFLVEKGRAFNRDQQEQFGKYLKELKAKYEGKIIEARKGVVIQHKFQPAEVQQIIPISTGISQNLPQFGGQMPNQ</sequence>
<reference evidence="3" key="1">
    <citation type="submission" date="2021-01" db="EMBL/GenBank/DDBJ databases">
        <authorList>
            <consortium name="Genoscope - CEA"/>
            <person name="William W."/>
        </authorList>
    </citation>
    <scope>NUCLEOTIDE SEQUENCE</scope>
</reference>
<name>A0A8S1LNT9_9CILI</name>
<organism evidence="3 4">
    <name type="scientific">Paramecium sonneborni</name>
    <dbReference type="NCBI Taxonomy" id="65129"/>
    <lineage>
        <taxon>Eukaryota</taxon>
        <taxon>Sar</taxon>
        <taxon>Alveolata</taxon>
        <taxon>Ciliophora</taxon>
        <taxon>Intramacronucleata</taxon>
        <taxon>Oligohymenophorea</taxon>
        <taxon>Peniculida</taxon>
        <taxon>Parameciidae</taxon>
        <taxon>Paramecium</taxon>
    </lineage>
</organism>
<evidence type="ECO:0000313" key="4">
    <source>
        <dbReference type="Proteomes" id="UP000692954"/>
    </source>
</evidence>
<keyword evidence="1" id="KW-0175">Coiled coil</keyword>
<evidence type="ECO:0000256" key="1">
    <source>
        <dbReference type="SAM" id="Coils"/>
    </source>
</evidence>
<dbReference type="EMBL" id="CAJJDN010000025">
    <property type="protein sequence ID" value="CAD8069387.1"/>
    <property type="molecule type" value="Genomic_DNA"/>
</dbReference>